<dbReference type="GO" id="GO:0047617">
    <property type="term" value="F:fatty acyl-CoA hydrolase activity"/>
    <property type="evidence" value="ECO:0007669"/>
    <property type="project" value="TreeGrafter"/>
</dbReference>
<evidence type="ECO:0000313" key="2">
    <source>
        <dbReference type="Proteomes" id="UP000799439"/>
    </source>
</evidence>
<organism evidence="1 2">
    <name type="scientific">Myriangium duriaei CBS 260.36</name>
    <dbReference type="NCBI Taxonomy" id="1168546"/>
    <lineage>
        <taxon>Eukaryota</taxon>
        <taxon>Fungi</taxon>
        <taxon>Dikarya</taxon>
        <taxon>Ascomycota</taxon>
        <taxon>Pezizomycotina</taxon>
        <taxon>Dothideomycetes</taxon>
        <taxon>Dothideomycetidae</taxon>
        <taxon>Myriangiales</taxon>
        <taxon>Myriangiaceae</taxon>
        <taxon>Myriangium</taxon>
    </lineage>
</organism>
<dbReference type="Pfam" id="PF13279">
    <property type="entry name" value="4HBT_2"/>
    <property type="match status" value="1"/>
</dbReference>
<name>A0A9P4ML84_9PEZI</name>
<evidence type="ECO:0000313" key="1">
    <source>
        <dbReference type="EMBL" id="KAF2157048.1"/>
    </source>
</evidence>
<gene>
    <name evidence="1" type="ORF">K461DRAFT_273157</name>
</gene>
<proteinExistence type="predicted"/>
<dbReference type="AlphaFoldDB" id="A0A9P4ML84"/>
<dbReference type="CDD" id="cd00586">
    <property type="entry name" value="4HBT"/>
    <property type="match status" value="1"/>
</dbReference>
<comment type="caution">
    <text evidence="1">The sequence shown here is derived from an EMBL/GenBank/DDBJ whole genome shotgun (WGS) entry which is preliminary data.</text>
</comment>
<dbReference type="SUPFAM" id="SSF54637">
    <property type="entry name" value="Thioesterase/thiol ester dehydrase-isomerase"/>
    <property type="match status" value="1"/>
</dbReference>
<accession>A0A9P4ML84</accession>
<dbReference type="Gene3D" id="3.10.129.10">
    <property type="entry name" value="Hotdog Thioesterase"/>
    <property type="match status" value="1"/>
</dbReference>
<sequence>MSAQQVYEASSILKVVAKDWRELLAGSEGYLTGHDRRGLYRHTVVWGDMDSMGHVNNCVYNKWAESGRCVWGRKFAALDPQNAEAWTEMFTPRGQGLILKSIKTDFKFPMTWPDYVTVYHKLGTEPTSETESFTLDVLILSELHRRPAARCVEDIVVYDYRKATKVPLMPFMATSFKDTWRLQEEAKRVNSERVQDILERVRDLEQQTWDRPDAVEDHGSGTK</sequence>
<dbReference type="Proteomes" id="UP000799439">
    <property type="component" value="Unassembled WGS sequence"/>
</dbReference>
<keyword evidence="2" id="KW-1185">Reference proteome</keyword>
<dbReference type="PANTHER" id="PTHR31793:SF39">
    <property type="entry name" value="THIOESTERASE_THIOL ESTER DEHYDRASE-ISOMERASE"/>
    <property type="match status" value="1"/>
</dbReference>
<dbReference type="EMBL" id="ML996081">
    <property type="protein sequence ID" value="KAF2157048.1"/>
    <property type="molecule type" value="Genomic_DNA"/>
</dbReference>
<dbReference type="InterPro" id="IPR050563">
    <property type="entry name" value="4-hydroxybenzoyl-CoA_TE"/>
</dbReference>
<protein>
    <recommendedName>
        <fullName evidence="3">Thioesterase domain-containing protein</fullName>
    </recommendedName>
</protein>
<dbReference type="OrthoDB" id="5538558at2759"/>
<reference evidence="1" key="1">
    <citation type="journal article" date="2020" name="Stud. Mycol.">
        <title>101 Dothideomycetes genomes: a test case for predicting lifestyles and emergence of pathogens.</title>
        <authorList>
            <person name="Haridas S."/>
            <person name="Albert R."/>
            <person name="Binder M."/>
            <person name="Bloem J."/>
            <person name="Labutti K."/>
            <person name="Salamov A."/>
            <person name="Andreopoulos B."/>
            <person name="Baker S."/>
            <person name="Barry K."/>
            <person name="Bills G."/>
            <person name="Bluhm B."/>
            <person name="Cannon C."/>
            <person name="Castanera R."/>
            <person name="Culley D."/>
            <person name="Daum C."/>
            <person name="Ezra D."/>
            <person name="Gonzalez J."/>
            <person name="Henrissat B."/>
            <person name="Kuo A."/>
            <person name="Liang C."/>
            <person name="Lipzen A."/>
            <person name="Lutzoni F."/>
            <person name="Magnuson J."/>
            <person name="Mondo S."/>
            <person name="Nolan M."/>
            <person name="Ohm R."/>
            <person name="Pangilinan J."/>
            <person name="Park H.-J."/>
            <person name="Ramirez L."/>
            <person name="Alfaro M."/>
            <person name="Sun H."/>
            <person name="Tritt A."/>
            <person name="Yoshinaga Y."/>
            <person name="Zwiers L.-H."/>
            <person name="Turgeon B."/>
            <person name="Goodwin S."/>
            <person name="Spatafora J."/>
            <person name="Crous P."/>
            <person name="Grigoriev I."/>
        </authorList>
    </citation>
    <scope>NUCLEOTIDE SEQUENCE</scope>
    <source>
        <strain evidence="1">CBS 260.36</strain>
    </source>
</reference>
<dbReference type="PANTHER" id="PTHR31793">
    <property type="entry name" value="4-HYDROXYBENZOYL-COA THIOESTERASE FAMILY MEMBER"/>
    <property type="match status" value="1"/>
</dbReference>
<evidence type="ECO:0008006" key="3">
    <source>
        <dbReference type="Google" id="ProtNLM"/>
    </source>
</evidence>
<dbReference type="InterPro" id="IPR029069">
    <property type="entry name" value="HotDog_dom_sf"/>
</dbReference>